<dbReference type="OrthoDB" id="1394818at2759"/>
<accession>L1JYJ0</accession>
<keyword evidence="2" id="KW-0677">Repeat</keyword>
<evidence type="ECO:0000313" key="5">
    <source>
        <dbReference type="EnsemblProtists" id="EKX53646"/>
    </source>
</evidence>
<dbReference type="EnsemblProtists" id="EKX53646">
    <property type="protein sequence ID" value="EKX53646"/>
    <property type="gene ID" value="GUITHDRAFT_100628"/>
</dbReference>
<organism evidence="4">
    <name type="scientific">Guillardia theta (strain CCMP2712)</name>
    <name type="common">Cryptophyte</name>
    <dbReference type="NCBI Taxonomy" id="905079"/>
    <lineage>
        <taxon>Eukaryota</taxon>
        <taxon>Cryptophyceae</taxon>
        <taxon>Pyrenomonadales</taxon>
        <taxon>Geminigeraceae</taxon>
        <taxon>Guillardia</taxon>
    </lineage>
</organism>
<dbReference type="PANTHER" id="PTHR48051">
    <property type="match status" value="1"/>
</dbReference>
<protein>
    <submittedName>
        <fullName evidence="4 5">Uncharacterized protein</fullName>
    </submittedName>
</protein>
<keyword evidence="1" id="KW-0433">Leucine-rich repeat</keyword>
<reference evidence="4 6" key="1">
    <citation type="journal article" date="2012" name="Nature">
        <title>Algal genomes reveal evolutionary mosaicism and the fate of nucleomorphs.</title>
        <authorList>
            <consortium name="DOE Joint Genome Institute"/>
            <person name="Curtis B.A."/>
            <person name="Tanifuji G."/>
            <person name="Burki F."/>
            <person name="Gruber A."/>
            <person name="Irimia M."/>
            <person name="Maruyama S."/>
            <person name="Arias M.C."/>
            <person name="Ball S.G."/>
            <person name="Gile G.H."/>
            <person name="Hirakawa Y."/>
            <person name="Hopkins J.F."/>
            <person name="Kuo A."/>
            <person name="Rensing S.A."/>
            <person name="Schmutz J."/>
            <person name="Symeonidi A."/>
            <person name="Elias M."/>
            <person name="Eveleigh R.J."/>
            <person name="Herman E.K."/>
            <person name="Klute M.J."/>
            <person name="Nakayama T."/>
            <person name="Obornik M."/>
            <person name="Reyes-Prieto A."/>
            <person name="Armbrust E.V."/>
            <person name="Aves S.J."/>
            <person name="Beiko R.G."/>
            <person name="Coutinho P."/>
            <person name="Dacks J.B."/>
            <person name="Durnford D.G."/>
            <person name="Fast N.M."/>
            <person name="Green B.R."/>
            <person name="Grisdale C.J."/>
            <person name="Hempel F."/>
            <person name="Henrissat B."/>
            <person name="Hoppner M.P."/>
            <person name="Ishida K."/>
            <person name="Kim E."/>
            <person name="Koreny L."/>
            <person name="Kroth P.G."/>
            <person name="Liu Y."/>
            <person name="Malik S.B."/>
            <person name="Maier U.G."/>
            <person name="McRose D."/>
            <person name="Mock T."/>
            <person name="Neilson J.A."/>
            <person name="Onodera N.T."/>
            <person name="Poole A.M."/>
            <person name="Pritham E.J."/>
            <person name="Richards T.A."/>
            <person name="Rocap G."/>
            <person name="Roy S.W."/>
            <person name="Sarai C."/>
            <person name="Schaack S."/>
            <person name="Shirato S."/>
            <person name="Slamovits C.H."/>
            <person name="Spencer D.F."/>
            <person name="Suzuki S."/>
            <person name="Worden A.Z."/>
            <person name="Zauner S."/>
            <person name="Barry K."/>
            <person name="Bell C."/>
            <person name="Bharti A.K."/>
            <person name="Crow J.A."/>
            <person name="Grimwood J."/>
            <person name="Kramer R."/>
            <person name="Lindquist E."/>
            <person name="Lucas S."/>
            <person name="Salamov A."/>
            <person name="McFadden G.I."/>
            <person name="Lane C.E."/>
            <person name="Keeling P.J."/>
            <person name="Gray M.W."/>
            <person name="Grigoriev I.V."/>
            <person name="Archibald J.M."/>
        </authorList>
    </citation>
    <scope>NUCLEOTIDE SEQUENCE</scope>
    <source>
        <strain evidence="4 6">CCMP2712</strain>
    </source>
</reference>
<dbReference type="InterPro" id="IPR050216">
    <property type="entry name" value="LRR_domain-containing"/>
</dbReference>
<dbReference type="Proteomes" id="UP000011087">
    <property type="component" value="Unassembled WGS sequence"/>
</dbReference>
<dbReference type="eggNOG" id="KOG0619">
    <property type="taxonomic scope" value="Eukaryota"/>
</dbReference>
<gene>
    <name evidence="4" type="ORF">GUITHDRAFT_100628</name>
</gene>
<dbReference type="KEGG" id="gtt:GUITHDRAFT_100628"/>
<dbReference type="GeneID" id="17310452"/>
<dbReference type="SMART" id="SM00369">
    <property type="entry name" value="LRR_TYP"/>
    <property type="match status" value="4"/>
</dbReference>
<feature type="region of interest" description="Disordered" evidence="3">
    <location>
        <begin position="38"/>
        <end position="61"/>
    </location>
</feature>
<dbReference type="GO" id="GO:0005737">
    <property type="term" value="C:cytoplasm"/>
    <property type="evidence" value="ECO:0007669"/>
    <property type="project" value="TreeGrafter"/>
</dbReference>
<keyword evidence="6" id="KW-1185">Reference proteome</keyword>
<evidence type="ECO:0000313" key="4">
    <source>
        <dbReference type="EMBL" id="EKX53646.1"/>
    </source>
</evidence>
<dbReference type="PaxDb" id="55529-EKX53646"/>
<evidence type="ECO:0000313" key="6">
    <source>
        <dbReference type="Proteomes" id="UP000011087"/>
    </source>
</evidence>
<dbReference type="InterPro" id="IPR001611">
    <property type="entry name" value="Leu-rich_rpt"/>
</dbReference>
<dbReference type="InterPro" id="IPR003591">
    <property type="entry name" value="Leu-rich_rpt_typical-subtyp"/>
</dbReference>
<dbReference type="Gene3D" id="3.80.10.10">
    <property type="entry name" value="Ribonuclease Inhibitor"/>
    <property type="match status" value="1"/>
</dbReference>
<dbReference type="SUPFAM" id="SSF52058">
    <property type="entry name" value="L domain-like"/>
    <property type="match status" value="1"/>
</dbReference>
<dbReference type="EMBL" id="JH992969">
    <property type="protein sequence ID" value="EKX53646.1"/>
    <property type="molecule type" value="Genomic_DNA"/>
</dbReference>
<sequence length="330" mass="37363">MDAQRKQPDKLESDMFNIAENSWRASFRRKKLIRDLQGLENPEPLHPEEKHDPSKGLIGNQPRVEGEHRIDLFSKNLNEVPDGILMRNSNIQVLDMRSNDIQALPDKFCTRLLRLVECNLSYNKLTSLPMSLGNLTNLRKLSVGSNRLRGLPASIGHLCRLNTLNIEKNHISTLPCTMCYLSSLQALLLRGNPPFLFPPQEVVDAGLEEIRSTLAVTLDNVKRARSKFWDELRRMHMTVPDVIASLPQTDQQAMVNKRDFISTISAIQLKMSMQETEALWFMADAFGEGKVLTSDLLFVLKIPIQLLNQIPALRRRSGSLASIATDKAED</sequence>
<reference evidence="6" key="2">
    <citation type="submission" date="2012-11" db="EMBL/GenBank/DDBJ databases">
        <authorList>
            <person name="Kuo A."/>
            <person name="Curtis B.A."/>
            <person name="Tanifuji G."/>
            <person name="Burki F."/>
            <person name="Gruber A."/>
            <person name="Irimia M."/>
            <person name="Maruyama S."/>
            <person name="Arias M.C."/>
            <person name="Ball S.G."/>
            <person name="Gile G.H."/>
            <person name="Hirakawa Y."/>
            <person name="Hopkins J.F."/>
            <person name="Rensing S.A."/>
            <person name="Schmutz J."/>
            <person name="Symeonidi A."/>
            <person name="Elias M."/>
            <person name="Eveleigh R.J."/>
            <person name="Herman E.K."/>
            <person name="Klute M.J."/>
            <person name="Nakayama T."/>
            <person name="Obornik M."/>
            <person name="Reyes-Prieto A."/>
            <person name="Armbrust E.V."/>
            <person name="Aves S.J."/>
            <person name="Beiko R.G."/>
            <person name="Coutinho P."/>
            <person name="Dacks J.B."/>
            <person name="Durnford D.G."/>
            <person name="Fast N.M."/>
            <person name="Green B.R."/>
            <person name="Grisdale C."/>
            <person name="Hempe F."/>
            <person name="Henrissat B."/>
            <person name="Hoppner M.P."/>
            <person name="Ishida K.-I."/>
            <person name="Kim E."/>
            <person name="Koreny L."/>
            <person name="Kroth P.G."/>
            <person name="Liu Y."/>
            <person name="Malik S.-B."/>
            <person name="Maier U.G."/>
            <person name="McRose D."/>
            <person name="Mock T."/>
            <person name="Neilson J.A."/>
            <person name="Onodera N.T."/>
            <person name="Poole A.M."/>
            <person name="Pritham E.J."/>
            <person name="Richards T.A."/>
            <person name="Rocap G."/>
            <person name="Roy S.W."/>
            <person name="Sarai C."/>
            <person name="Schaack S."/>
            <person name="Shirato S."/>
            <person name="Slamovits C.H."/>
            <person name="Spencer D.F."/>
            <person name="Suzuki S."/>
            <person name="Worden A.Z."/>
            <person name="Zauner S."/>
            <person name="Barry K."/>
            <person name="Bell C."/>
            <person name="Bharti A.K."/>
            <person name="Crow J.A."/>
            <person name="Grimwood J."/>
            <person name="Kramer R."/>
            <person name="Lindquist E."/>
            <person name="Lucas S."/>
            <person name="Salamov A."/>
            <person name="McFadden G.I."/>
            <person name="Lane C.E."/>
            <person name="Keeling P.J."/>
            <person name="Gray M.W."/>
            <person name="Grigoriev I.V."/>
            <person name="Archibald J.M."/>
        </authorList>
    </citation>
    <scope>NUCLEOTIDE SEQUENCE</scope>
    <source>
        <strain evidence="6">CCMP2712</strain>
    </source>
</reference>
<dbReference type="RefSeq" id="XP_005840626.1">
    <property type="nucleotide sequence ID" value="XM_005840569.1"/>
</dbReference>
<dbReference type="STRING" id="905079.L1JYJ0"/>
<evidence type="ECO:0000256" key="2">
    <source>
        <dbReference type="ARBA" id="ARBA00022737"/>
    </source>
</evidence>
<dbReference type="AlphaFoldDB" id="L1JYJ0"/>
<reference evidence="5" key="3">
    <citation type="submission" date="2015-06" db="UniProtKB">
        <authorList>
            <consortium name="EnsemblProtists"/>
        </authorList>
    </citation>
    <scope>IDENTIFICATION</scope>
</reference>
<proteinExistence type="predicted"/>
<evidence type="ECO:0000256" key="3">
    <source>
        <dbReference type="SAM" id="MobiDB-lite"/>
    </source>
</evidence>
<feature type="compositionally biased region" description="Basic and acidic residues" evidence="3">
    <location>
        <begin position="43"/>
        <end position="54"/>
    </location>
</feature>
<name>L1JYJ0_GUITC</name>
<evidence type="ECO:0000256" key="1">
    <source>
        <dbReference type="ARBA" id="ARBA00022614"/>
    </source>
</evidence>
<dbReference type="HOGENOM" id="CLU_843197_0_0_1"/>
<dbReference type="PANTHER" id="PTHR48051:SF1">
    <property type="entry name" value="RAS SUPPRESSOR PROTEIN 1"/>
    <property type="match status" value="1"/>
</dbReference>
<dbReference type="InterPro" id="IPR032675">
    <property type="entry name" value="LRR_dom_sf"/>
</dbReference>
<dbReference type="Pfam" id="PF13855">
    <property type="entry name" value="LRR_8"/>
    <property type="match status" value="1"/>
</dbReference>